<protein>
    <submittedName>
        <fullName evidence="2">Uncharacterized protein</fullName>
    </submittedName>
</protein>
<sequence>MASPTITITQPGPQIHDPHLRAIFAPGESSRSGSTPSAVTNDVTTGHPDAELVAAWRAFCDAWRRQLALAKTNPEGSRKAQADLIQLMRLIQSTPVATIDGILVKVRLLAHFKVIELRSPFVLDDPTQPIYGRIYGSLESTSSRLILDLVRDLHALTVGRPVLLNPVEAA</sequence>
<keyword evidence="3" id="KW-1185">Reference proteome</keyword>
<gene>
    <name evidence="2" type="ORF">ACFPMG_24000</name>
</gene>
<dbReference type="Proteomes" id="UP001596166">
    <property type="component" value="Unassembled WGS sequence"/>
</dbReference>
<organism evidence="2 3">
    <name type="scientific">Azospirillum himalayense</name>
    <dbReference type="NCBI Taxonomy" id="654847"/>
    <lineage>
        <taxon>Bacteria</taxon>
        <taxon>Pseudomonadati</taxon>
        <taxon>Pseudomonadota</taxon>
        <taxon>Alphaproteobacteria</taxon>
        <taxon>Rhodospirillales</taxon>
        <taxon>Azospirillaceae</taxon>
        <taxon>Azospirillum</taxon>
    </lineage>
</organism>
<accession>A0ABW0GB67</accession>
<feature type="region of interest" description="Disordered" evidence="1">
    <location>
        <begin position="25"/>
        <end position="44"/>
    </location>
</feature>
<dbReference type="EMBL" id="JBHSLC010000081">
    <property type="protein sequence ID" value="MFC5358054.1"/>
    <property type="molecule type" value="Genomic_DNA"/>
</dbReference>
<comment type="caution">
    <text evidence="2">The sequence shown here is derived from an EMBL/GenBank/DDBJ whole genome shotgun (WGS) entry which is preliminary data.</text>
</comment>
<evidence type="ECO:0000313" key="2">
    <source>
        <dbReference type="EMBL" id="MFC5358054.1"/>
    </source>
</evidence>
<evidence type="ECO:0000256" key="1">
    <source>
        <dbReference type="SAM" id="MobiDB-lite"/>
    </source>
</evidence>
<proteinExistence type="predicted"/>
<dbReference type="RefSeq" id="WP_376997738.1">
    <property type="nucleotide sequence ID" value="NZ_JBHSLC010000081.1"/>
</dbReference>
<evidence type="ECO:0000313" key="3">
    <source>
        <dbReference type="Proteomes" id="UP001596166"/>
    </source>
</evidence>
<feature type="compositionally biased region" description="Polar residues" evidence="1">
    <location>
        <begin position="29"/>
        <end position="44"/>
    </location>
</feature>
<reference evidence="3" key="1">
    <citation type="journal article" date="2019" name="Int. J. Syst. Evol. Microbiol.">
        <title>The Global Catalogue of Microorganisms (GCM) 10K type strain sequencing project: providing services to taxonomists for standard genome sequencing and annotation.</title>
        <authorList>
            <consortium name="The Broad Institute Genomics Platform"/>
            <consortium name="The Broad Institute Genome Sequencing Center for Infectious Disease"/>
            <person name="Wu L."/>
            <person name="Ma J."/>
        </authorList>
    </citation>
    <scope>NUCLEOTIDE SEQUENCE [LARGE SCALE GENOMIC DNA]</scope>
    <source>
        <strain evidence="3">CCUG 58760</strain>
    </source>
</reference>
<name>A0ABW0GB67_9PROT</name>